<comment type="caution">
    <text evidence="2">The sequence shown here is derived from an EMBL/GenBank/DDBJ whole genome shotgun (WGS) entry which is preliminary data.</text>
</comment>
<proteinExistence type="predicted"/>
<name>A0ABR1IUP9_9AGAR</name>
<accession>A0ABR1IUP9</accession>
<sequence length="200" mass="21215">MSSSKLLKFIFIATSLVHQTFSAEADLAPVFALGDIVAIQHATGGGSFFWQDPDGSIREDCNEGQPISGALNTCGPTGKVIVPSGEALYGTPLAAAGFYNNDNGLFFERHLYYISPNFTLSEWVLTNTGTFLGANCTQCVHQNGFQVLPQSQALYAIGNSPAATGSAVLRVGFVSPSTPNGISEANMNSARQWSISTLRN</sequence>
<organism evidence="2 3">
    <name type="scientific">Marasmiellus scandens</name>
    <dbReference type="NCBI Taxonomy" id="2682957"/>
    <lineage>
        <taxon>Eukaryota</taxon>
        <taxon>Fungi</taxon>
        <taxon>Dikarya</taxon>
        <taxon>Basidiomycota</taxon>
        <taxon>Agaricomycotina</taxon>
        <taxon>Agaricomycetes</taxon>
        <taxon>Agaricomycetidae</taxon>
        <taxon>Agaricales</taxon>
        <taxon>Marasmiineae</taxon>
        <taxon>Omphalotaceae</taxon>
        <taxon>Marasmiellus</taxon>
    </lineage>
</organism>
<feature type="signal peptide" evidence="1">
    <location>
        <begin position="1"/>
        <end position="22"/>
    </location>
</feature>
<dbReference type="Gene3D" id="2.120.10.70">
    <property type="entry name" value="Fucose-specific lectin"/>
    <property type="match status" value="1"/>
</dbReference>
<reference evidence="2 3" key="1">
    <citation type="submission" date="2024-01" db="EMBL/GenBank/DDBJ databases">
        <title>A draft genome for the cacao thread blight pathogen Marasmiellus scandens.</title>
        <authorList>
            <person name="Baruah I.K."/>
            <person name="Leung J."/>
            <person name="Bukari Y."/>
            <person name="Amoako-Attah I."/>
            <person name="Meinhardt L.W."/>
            <person name="Bailey B.A."/>
            <person name="Cohen S.P."/>
        </authorList>
    </citation>
    <scope>NUCLEOTIDE SEQUENCE [LARGE SCALE GENOMIC DNA]</scope>
    <source>
        <strain evidence="2 3">GH-19</strain>
    </source>
</reference>
<gene>
    <name evidence="2" type="ORF">VKT23_016539</name>
</gene>
<protein>
    <submittedName>
        <fullName evidence="2">Uncharacterized protein</fullName>
    </submittedName>
</protein>
<dbReference type="Proteomes" id="UP001498398">
    <property type="component" value="Unassembled WGS sequence"/>
</dbReference>
<keyword evidence="1" id="KW-0732">Signal</keyword>
<keyword evidence="3" id="KW-1185">Reference proteome</keyword>
<evidence type="ECO:0000256" key="1">
    <source>
        <dbReference type="SAM" id="SignalP"/>
    </source>
</evidence>
<evidence type="ECO:0000313" key="2">
    <source>
        <dbReference type="EMBL" id="KAK7441545.1"/>
    </source>
</evidence>
<dbReference type="EMBL" id="JBANRG010000062">
    <property type="protein sequence ID" value="KAK7441545.1"/>
    <property type="molecule type" value="Genomic_DNA"/>
</dbReference>
<evidence type="ECO:0000313" key="3">
    <source>
        <dbReference type="Proteomes" id="UP001498398"/>
    </source>
</evidence>
<feature type="chain" id="PRO_5046227023" evidence="1">
    <location>
        <begin position="23"/>
        <end position="200"/>
    </location>
</feature>